<dbReference type="PIRSF" id="PIRSF000847">
    <property type="entry name" value="Phos_ph_gly_syn"/>
    <property type="match status" value="1"/>
</dbReference>
<feature type="transmembrane region" description="Helical" evidence="17">
    <location>
        <begin position="122"/>
        <end position="142"/>
    </location>
</feature>
<dbReference type="EC" id="2.7.8.5" evidence="4 15"/>
<comment type="pathway">
    <text evidence="2">Phospholipid metabolism; phosphatidylglycerol biosynthesis; phosphatidylglycerol from CDP-diacylglycerol: step 1/2.</text>
</comment>
<evidence type="ECO:0000256" key="17">
    <source>
        <dbReference type="SAM" id="Phobius"/>
    </source>
</evidence>
<dbReference type="Proteomes" id="UP000886289">
    <property type="component" value="Unassembled WGS sequence"/>
</dbReference>
<evidence type="ECO:0000256" key="9">
    <source>
        <dbReference type="ARBA" id="ARBA00022989"/>
    </source>
</evidence>
<keyword evidence="13" id="KW-1208">Phospholipid metabolism</keyword>
<keyword evidence="7 16" id="KW-0808">Transferase</keyword>
<evidence type="ECO:0000256" key="10">
    <source>
        <dbReference type="ARBA" id="ARBA00023098"/>
    </source>
</evidence>
<dbReference type="InterPro" id="IPR043130">
    <property type="entry name" value="CDP-OH_PTrfase_TM_dom"/>
</dbReference>
<evidence type="ECO:0000256" key="5">
    <source>
        <dbReference type="ARBA" id="ARBA00014944"/>
    </source>
</evidence>
<comment type="caution">
    <text evidence="18">The sequence shown here is derived from an EMBL/GenBank/DDBJ whole genome shotgun (WGS) entry which is preliminary data.</text>
</comment>
<evidence type="ECO:0000256" key="13">
    <source>
        <dbReference type="ARBA" id="ARBA00023264"/>
    </source>
</evidence>
<dbReference type="Gene3D" id="1.20.120.1760">
    <property type="match status" value="1"/>
</dbReference>
<dbReference type="NCBIfam" id="TIGR00560">
    <property type="entry name" value="pgsA"/>
    <property type="match status" value="1"/>
</dbReference>
<evidence type="ECO:0000256" key="1">
    <source>
        <dbReference type="ARBA" id="ARBA00004141"/>
    </source>
</evidence>
<comment type="subcellular location">
    <subcellularLocation>
        <location evidence="1">Membrane</location>
        <topology evidence="1">Multi-pass membrane protein</topology>
    </subcellularLocation>
</comment>
<keyword evidence="6" id="KW-0444">Lipid biosynthesis</keyword>
<dbReference type="EMBL" id="DRBS01000022">
    <property type="protein sequence ID" value="HDD43339.1"/>
    <property type="molecule type" value="Genomic_DNA"/>
</dbReference>
<evidence type="ECO:0000256" key="3">
    <source>
        <dbReference type="ARBA" id="ARBA00010441"/>
    </source>
</evidence>
<dbReference type="InterPro" id="IPR048254">
    <property type="entry name" value="CDP_ALCOHOL_P_TRANSF_CS"/>
</dbReference>
<dbReference type="GO" id="GO:0016020">
    <property type="term" value="C:membrane"/>
    <property type="evidence" value="ECO:0007669"/>
    <property type="project" value="UniProtKB-SubCell"/>
</dbReference>
<accession>A0A7C0U194</accession>
<feature type="transmembrane region" description="Helical" evidence="17">
    <location>
        <begin position="12"/>
        <end position="39"/>
    </location>
</feature>
<dbReference type="PANTHER" id="PTHR14269">
    <property type="entry name" value="CDP-DIACYLGLYCEROL--GLYCEROL-3-PHOSPHATE 3-PHOSPHATIDYLTRANSFERASE-RELATED"/>
    <property type="match status" value="1"/>
</dbReference>
<dbReference type="PANTHER" id="PTHR14269:SF11">
    <property type="entry name" value="CDP-DIACYLGLYCEROL--GLYCEROL-3-PHOSPHATE 3-PHOSPHATIDYLTRANSFERASE"/>
    <property type="match status" value="1"/>
</dbReference>
<feature type="transmembrane region" description="Helical" evidence="17">
    <location>
        <begin position="86"/>
        <end position="110"/>
    </location>
</feature>
<dbReference type="InterPro" id="IPR050324">
    <property type="entry name" value="CDP-alcohol_PTase-I"/>
</dbReference>
<evidence type="ECO:0000256" key="7">
    <source>
        <dbReference type="ARBA" id="ARBA00022679"/>
    </source>
</evidence>
<evidence type="ECO:0000256" key="16">
    <source>
        <dbReference type="RuleBase" id="RU003750"/>
    </source>
</evidence>
<keyword evidence="9 17" id="KW-1133">Transmembrane helix</keyword>
<evidence type="ECO:0000256" key="4">
    <source>
        <dbReference type="ARBA" id="ARBA00013170"/>
    </source>
</evidence>
<dbReference type="InterPro" id="IPR000462">
    <property type="entry name" value="CDP-OH_P_trans"/>
</dbReference>
<protein>
    <recommendedName>
        <fullName evidence="5 15">CDP-diacylglycerol--glycerol-3-phosphate 3-phosphatidyltransferase</fullName>
        <ecNumber evidence="4 15">2.7.8.5</ecNumber>
    </recommendedName>
</protein>
<dbReference type="Pfam" id="PF01066">
    <property type="entry name" value="CDP-OH_P_transf"/>
    <property type="match status" value="1"/>
</dbReference>
<evidence type="ECO:0000313" key="18">
    <source>
        <dbReference type="EMBL" id="HDD43339.1"/>
    </source>
</evidence>
<keyword evidence="10" id="KW-0443">Lipid metabolism</keyword>
<dbReference type="GO" id="GO:0008444">
    <property type="term" value="F:CDP-diacylglycerol-glycerol-3-phosphate 3-phosphatidyltransferase activity"/>
    <property type="evidence" value="ECO:0007669"/>
    <property type="project" value="UniProtKB-UniRule"/>
</dbReference>
<proteinExistence type="inferred from homology"/>
<dbReference type="PROSITE" id="PS00379">
    <property type="entry name" value="CDP_ALCOHOL_P_TRANSF"/>
    <property type="match status" value="1"/>
</dbReference>
<keyword evidence="11 17" id="KW-0472">Membrane</keyword>
<evidence type="ECO:0000256" key="14">
    <source>
        <dbReference type="ARBA" id="ARBA00048586"/>
    </source>
</evidence>
<dbReference type="GO" id="GO:0046474">
    <property type="term" value="P:glycerophospholipid biosynthetic process"/>
    <property type="evidence" value="ECO:0007669"/>
    <property type="project" value="TreeGrafter"/>
</dbReference>
<comment type="similarity">
    <text evidence="3 16">Belongs to the CDP-alcohol phosphatidyltransferase class-I family.</text>
</comment>
<name>A0A7C0U194_DESA2</name>
<evidence type="ECO:0000256" key="2">
    <source>
        <dbReference type="ARBA" id="ARBA00005042"/>
    </source>
</evidence>
<organism evidence="18">
    <name type="scientific">Desulfofervidus auxilii</name>
    <dbReference type="NCBI Taxonomy" id="1621989"/>
    <lineage>
        <taxon>Bacteria</taxon>
        <taxon>Pseudomonadati</taxon>
        <taxon>Thermodesulfobacteriota</taxon>
        <taxon>Candidatus Desulfofervidia</taxon>
        <taxon>Candidatus Desulfofervidales</taxon>
        <taxon>Candidatus Desulfofervidaceae</taxon>
        <taxon>Candidatus Desulfofervidus</taxon>
    </lineage>
</organism>
<gene>
    <name evidence="18" type="primary">pgsA</name>
    <name evidence="18" type="ORF">ENG63_00555</name>
</gene>
<feature type="transmembrane region" description="Helical" evidence="17">
    <location>
        <begin position="148"/>
        <end position="168"/>
    </location>
</feature>
<reference evidence="18" key="1">
    <citation type="journal article" date="2020" name="mSystems">
        <title>Genome- and Community-Level Interaction Insights into Carbon Utilization and Element Cycling Functions of Hydrothermarchaeota in Hydrothermal Sediment.</title>
        <authorList>
            <person name="Zhou Z."/>
            <person name="Liu Y."/>
            <person name="Xu W."/>
            <person name="Pan J."/>
            <person name="Luo Z.H."/>
            <person name="Li M."/>
        </authorList>
    </citation>
    <scope>NUCLEOTIDE SEQUENCE [LARGE SCALE GENOMIC DNA]</scope>
    <source>
        <strain evidence="18">HyVt-233</strain>
    </source>
</reference>
<keyword evidence="8 17" id="KW-0812">Transmembrane</keyword>
<keyword evidence="12" id="KW-0594">Phospholipid biosynthesis</keyword>
<sequence length="174" mass="19741">MSWPNLITFLRIFLVPILIIAFFQKYICLATIVFLIAAITDAIDGFLARRIKQTTTLGACLDPIADKILLSSSFVLLAWYKYLPSWLAVVVISRDIFILLGGLLLFLFNIPFEVRPSILGKFTTFIQIITILAVLIHIQKLLPLPPLSFFYFLTLIFTISSGLQYAYIGYKKIS</sequence>
<evidence type="ECO:0000256" key="8">
    <source>
        <dbReference type="ARBA" id="ARBA00022692"/>
    </source>
</evidence>
<comment type="catalytic activity">
    <reaction evidence="14">
        <text>a CDP-1,2-diacyl-sn-glycerol + sn-glycerol 3-phosphate = a 1,2-diacyl-sn-glycero-3-phospho-(1'-sn-glycero-3'-phosphate) + CMP + H(+)</text>
        <dbReference type="Rhea" id="RHEA:12593"/>
        <dbReference type="ChEBI" id="CHEBI:15378"/>
        <dbReference type="ChEBI" id="CHEBI:57597"/>
        <dbReference type="ChEBI" id="CHEBI:58332"/>
        <dbReference type="ChEBI" id="CHEBI:60110"/>
        <dbReference type="ChEBI" id="CHEBI:60377"/>
        <dbReference type="EC" id="2.7.8.5"/>
    </reaction>
</comment>
<dbReference type="AlphaFoldDB" id="A0A7C0U194"/>
<feature type="transmembrane region" description="Helical" evidence="17">
    <location>
        <begin position="60"/>
        <end position="80"/>
    </location>
</feature>
<dbReference type="InterPro" id="IPR004570">
    <property type="entry name" value="Phosphatidylglycerol_P_synth"/>
</dbReference>
<evidence type="ECO:0000256" key="11">
    <source>
        <dbReference type="ARBA" id="ARBA00023136"/>
    </source>
</evidence>
<evidence type="ECO:0000256" key="15">
    <source>
        <dbReference type="NCBIfam" id="TIGR00560"/>
    </source>
</evidence>
<evidence type="ECO:0000256" key="12">
    <source>
        <dbReference type="ARBA" id="ARBA00023209"/>
    </source>
</evidence>
<evidence type="ECO:0000256" key="6">
    <source>
        <dbReference type="ARBA" id="ARBA00022516"/>
    </source>
</evidence>